<feature type="compositionally biased region" description="Basic residues" evidence="1">
    <location>
        <begin position="1"/>
        <end position="14"/>
    </location>
</feature>
<evidence type="ECO:0000313" key="2">
    <source>
        <dbReference type="EMBL" id="CAA9343356.1"/>
    </source>
</evidence>
<evidence type="ECO:0000256" key="1">
    <source>
        <dbReference type="SAM" id="MobiDB-lite"/>
    </source>
</evidence>
<name>A0A6J4LWM7_9GAMM</name>
<feature type="region of interest" description="Disordered" evidence="1">
    <location>
        <begin position="1"/>
        <end position="89"/>
    </location>
</feature>
<feature type="non-terminal residue" evidence="2">
    <location>
        <position position="89"/>
    </location>
</feature>
<organism evidence="2">
    <name type="scientific">uncultured Lysobacter sp</name>
    <dbReference type="NCBI Taxonomy" id="271060"/>
    <lineage>
        <taxon>Bacteria</taxon>
        <taxon>Pseudomonadati</taxon>
        <taxon>Pseudomonadota</taxon>
        <taxon>Gammaproteobacteria</taxon>
        <taxon>Lysobacterales</taxon>
        <taxon>Lysobacteraceae</taxon>
        <taxon>Lysobacter</taxon>
        <taxon>environmental samples</taxon>
    </lineage>
</organism>
<accession>A0A6J4LWM7</accession>
<sequence length="89" mass="9837">DASPFRRRHGRQQRTGHGDPGCTAAHALPGKQRWRTPALPPAPFRRARRGSRLCRVPGPGNGRGGSRTHRRRARLPAPLQRDADAGHEL</sequence>
<reference evidence="2" key="1">
    <citation type="submission" date="2020-02" db="EMBL/GenBank/DDBJ databases">
        <authorList>
            <person name="Meier V. D."/>
        </authorList>
    </citation>
    <scope>NUCLEOTIDE SEQUENCE</scope>
    <source>
        <strain evidence="2">AVDCRST_MAG71</strain>
    </source>
</reference>
<gene>
    <name evidence="2" type="ORF">AVDCRST_MAG71-2370</name>
</gene>
<protein>
    <submittedName>
        <fullName evidence="2">Uncharacterized protein</fullName>
    </submittedName>
</protein>
<dbReference type="AlphaFoldDB" id="A0A6J4LWM7"/>
<proteinExistence type="predicted"/>
<dbReference type="EMBL" id="CADCUA010000546">
    <property type="protein sequence ID" value="CAA9343356.1"/>
    <property type="molecule type" value="Genomic_DNA"/>
</dbReference>
<feature type="non-terminal residue" evidence="2">
    <location>
        <position position="1"/>
    </location>
</feature>